<dbReference type="PANTHER" id="PTHR32303">
    <property type="entry name" value="QUINOPROTEIN ALCOHOL DEHYDROGENASE (CYTOCHROME C)"/>
    <property type="match status" value="1"/>
</dbReference>
<evidence type="ECO:0000256" key="3">
    <source>
        <dbReference type="ARBA" id="ARBA00023002"/>
    </source>
</evidence>
<comment type="similarity">
    <text evidence="2">Belongs to the bacterial PQQ dehydrogenase family.</text>
</comment>
<dbReference type="InterPro" id="IPR018391">
    <property type="entry name" value="PQQ_b-propeller_rpt"/>
</dbReference>
<organism evidence="6 7">
    <name type="scientific">Stenotrophobium rhamnosiphilum</name>
    <dbReference type="NCBI Taxonomy" id="2029166"/>
    <lineage>
        <taxon>Bacteria</taxon>
        <taxon>Pseudomonadati</taxon>
        <taxon>Pseudomonadota</taxon>
        <taxon>Gammaproteobacteria</taxon>
        <taxon>Nevskiales</taxon>
        <taxon>Nevskiaceae</taxon>
        <taxon>Stenotrophobium</taxon>
    </lineage>
</organism>
<dbReference type="AlphaFoldDB" id="A0A2T5MC51"/>
<proteinExistence type="inferred from homology"/>
<comment type="caution">
    <text evidence="6">The sequence shown here is derived from an EMBL/GenBank/DDBJ whole genome shotgun (WGS) entry which is preliminary data.</text>
</comment>
<dbReference type="EMBL" id="QANS01000007">
    <property type="protein sequence ID" value="PTU30152.1"/>
    <property type="molecule type" value="Genomic_DNA"/>
</dbReference>
<dbReference type="Gene3D" id="2.140.10.10">
    <property type="entry name" value="Quinoprotein alcohol dehydrogenase-like superfamily"/>
    <property type="match status" value="1"/>
</dbReference>
<dbReference type="InterPro" id="IPR017511">
    <property type="entry name" value="PQQ_mDH"/>
</dbReference>
<protein>
    <submittedName>
        <fullName evidence="6">Pyrroloquinoline quinone-dependent dehydrogenase</fullName>
    </submittedName>
</protein>
<gene>
    <name evidence="6" type="ORF">CJD38_16560</name>
</gene>
<evidence type="ECO:0000256" key="4">
    <source>
        <dbReference type="SAM" id="SignalP"/>
    </source>
</evidence>
<evidence type="ECO:0000256" key="2">
    <source>
        <dbReference type="ARBA" id="ARBA00008156"/>
    </source>
</evidence>
<evidence type="ECO:0000313" key="7">
    <source>
        <dbReference type="Proteomes" id="UP000244248"/>
    </source>
</evidence>
<feature type="chain" id="PRO_5015437196" evidence="4">
    <location>
        <begin position="36"/>
        <end position="656"/>
    </location>
</feature>
<keyword evidence="7" id="KW-1185">Reference proteome</keyword>
<feature type="domain" description="Pyrrolo-quinoline quinone repeat" evidence="5">
    <location>
        <begin position="41"/>
        <end position="631"/>
    </location>
</feature>
<dbReference type="GO" id="GO:0016020">
    <property type="term" value="C:membrane"/>
    <property type="evidence" value="ECO:0007669"/>
    <property type="project" value="InterPro"/>
</dbReference>
<keyword evidence="3" id="KW-0560">Oxidoreductase</keyword>
<name>A0A2T5MC51_9GAMM</name>
<sequence>MTKVTRGDRFMGIRLPMYRQLLALTLASVTFCVGAASPEEQLSTKYSPLQQINKSNVAQLEKAWEYHTGEAPPKKAGKNLIAFEDQPTMIEGNLLVCTTTRRVIALDPATGKQRWIFDPKDPKVGMQKCRGVSHWVDEKAAAGSHCKSRILMGTTSYRLVAFDAKDGKACAGFGVKGSVQMPISEPQIMPGEVVAGSRPAIVNGVVVVGSAVADNQRVSAPSGRVLAYDARTGKFLWEFDPIPRDEKDPAYKTWANGTKGFGAGNVWANMSVDNKLDLVYLPTTSPSGDFYGAGRAGDNRYTSSIVALHGKTGKVAWHFQFIHHNVFDYDTPSEPLLIDWKKADGTTVPALVQNNKTGLIFVFNRATGEPLVPIEERKVPQTGVVAGDVLSPTQPFPVGMPTLVKHGFSPDDAWGFTPIDRWLCKRKIEALNYGPSFTPPSLKGTIFSPSVGGGPNWGGGAYDAASGIMVVPSNRVPTIVSLVPIEKVPPGAGDTIELGGPMMFPAKGSRYAYQIQPLLSPLGAPCSAPPWATLTAVDIAKKKIVWEVPLGSIENMMPVKPPASLFDANLGTPGAGGPLVTAGGLVFIGYTLDNAIRAFDLATGKVLWQSPLPAAGTAVPITYEEGGKQYVVIAAGGHTMYGSTTGDSVVAYRLKR</sequence>
<dbReference type="PANTHER" id="PTHR32303:SF4">
    <property type="entry name" value="QUINOPROTEIN GLUCOSE DEHYDROGENASE"/>
    <property type="match status" value="1"/>
</dbReference>
<reference evidence="6 7" key="1">
    <citation type="submission" date="2018-04" db="EMBL/GenBank/DDBJ databases">
        <title>Novel species isolated from glacier.</title>
        <authorList>
            <person name="Liu Q."/>
            <person name="Xin Y.-H."/>
        </authorList>
    </citation>
    <scope>NUCLEOTIDE SEQUENCE [LARGE SCALE GENOMIC DNA]</scope>
    <source>
        <strain evidence="6 7">GT1R17</strain>
    </source>
</reference>
<dbReference type="CDD" id="cd10280">
    <property type="entry name" value="PQQ_mGDH"/>
    <property type="match status" value="1"/>
</dbReference>
<feature type="signal peptide" evidence="4">
    <location>
        <begin position="1"/>
        <end position="35"/>
    </location>
</feature>
<dbReference type="SUPFAM" id="SSF50998">
    <property type="entry name" value="Quinoprotein alcohol dehydrogenase-like"/>
    <property type="match status" value="1"/>
</dbReference>
<dbReference type="Pfam" id="PF01011">
    <property type="entry name" value="PQQ"/>
    <property type="match status" value="1"/>
</dbReference>
<keyword evidence="4" id="KW-0732">Signal</keyword>
<accession>A0A2T5MC51</accession>
<dbReference type="InterPro" id="IPR002372">
    <property type="entry name" value="PQQ_rpt_dom"/>
</dbReference>
<comment type="cofactor">
    <cofactor evidence="1">
        <name>pyrroloquinoline quinone</name>
        <dbReference type="ChEBI" id="CHEBI:58442"/>
    </cofactor>
</comment>
<dbReference type="GO" id="GO:0008876">
    <property type="term" value="F:quinoprotein glucose dehydrogenase activity"/>
    <property type="evidence" value="ECO:0007669"/>
    <property type="project" value="TreeGrafter"/>
</dbReference>
<dbReference type="GO" id="GO:0048038">
    <property type="term" value="F:quinone binding"/>
    <property type="evidence" value="ECO:0007669"/>
    <property type="project" value="InterPro"/>
</dbReference>
<dbReference type="Proteomes" id="UP000244248">
    <property type="component" value="Unassembled WGS sequence"/>
</dbReference>
<evidence type="ECO:0000313" key="6">
    <source>
        <dbReference type="EMBL" id="PTU30152.1"/>
    </source>
</evidence>
<dbReference type="InterPro" id="IPR011047">
    <property type="entry name" value="Quinoprotein_ADH-like_sf"/>
</dbReference>
<evidence type="ECO:0000259" key="5">
    <source>
        <dbReference type="Pfam" id="PF01011"/>
    </source>
</evidence>
<evidence type="ECO:0000256" key="1">
    <source>
        <dbReference type="ARBA" id="ARBA00001931"/>
    </source>
</evidence>
<dbReference type="SMART" id="SM00564">
    <property type="entry name" value="PQQ"/>
    <property type="match status" value="4"/>
</dbReference>